<sequence length="302" mass="34534">MKSLKVGLIQHKAIENNINMNLELGLKYISEAKRLGGDIVLFPEMWSNGYEPPYGEAFENPFDESYENERQKWLAEAVDEESKYVKSFKVIARELEIGIVITYLSKGNTSPQNTALVIDRTGEILMKYSKVHTCDFSLEALLESGKEFKICDFCGVKLGVMICYDREFPESARILMLQGAEIILVPNACDMNPARINQLSTRTFENMVGIAMTNYPGKKWGNSCAYSPVVFDEDGNYIDNKIISADDIKEDILIAEFDLDSIRNYRKRETWGNAYRKVGTYKELLDNKVQEPFIRENYKASK</sequence>
<dbReference type="Pfam" id="PF00795">
    <property type="entry name" value="CN_hydrolase"/>
    <property type="match status" value="1"/>
</dbReference>
<dbReference type="PROSITE" id="PS50263">
    <property type="entry name" value="CN_HYDROLASE"/>
    <property type="match status" value="1"/>
</dbReference>
<evidence type="ECO:0000313" key="3">
    <source>
        <dbReference type="EMBL" id="SDP14241.1"/>
    </source>
</evidence>
<feature type="domain" description="CN hydrolase" evidence="2">
    <location>
        <begin position="4"/>
        <end position="259"/>
    </location>
</feature>
<proteinExistence type="predicted"/>
<dbReference type="InterPro" id="IPR003010">
    <property type="entry name" value="C-N_Hydrolase"/>
</dbReference>
<keyword evidence="4" id="KW-1185">Reference proteome</keyword>
<gene>
    <name evidence="3" type="ORF">SAMN04488529_102276</name>
</gene>
<dbReference type="Gene3D" id="3.60.110.10">
    <property type="entry name" value="Carbon-nitrogen hydrolase"/>
    <property type="match status" value="1"/>
</dbReference>
<accession>A0A1H0QA41</accession>
<dbReference type="PANTHER" id="PTHR43674">
    <property type="entry name" value="NITRILASE C965.09-RELATED"/>
    <property type="match status" value="1"/>
</dbReference>
<name>A0A1H0QA41_9CLOT</name>
<dbReference type="Proteomes" id="UP000198597">
    <property type="component" value="Unassembled WGS sequence"/>
</dbReference>
<dbReference type="AlphaFoldDB" id="A0A1H0QA41"/>
<dbReference type="InterPro" id="IPR050345">
    <property type="entry name" value="Aliph_Amidase/BUP"/>
</dbReference>
<dbReference type="OrthoDB" id="9811121at2"/>
<dbReference type="PANTHER" id="PTHR43674:SF16">
    <property type="entry name" value="CARBON-NITROGEN FAMILY, PUTATIVE (AFU_ORTHOLOGUE AFUA_5G02350)-RELATED"/>
    <property type="match status" value="1"/>
</dbReference>
<dbReference type="GO" id="GO:0016811">
    <property type="term" value="F:hydrolase activity, acting on carbon-nitrogen (but not peptide) bonds, in linear amides"/>
    <property type="evidence" value="ECO:0007669"/>
    <property type="project" value="TreeGrafter"/>
</dbReference>
<dbReference type="CDD" id="cd07197">
    <property type="entry name" value="nitrilase"/>
    <property type="match status" value="1"/>
</dbReference>
<dbReference type="RefSeq" id="WP_089967075.1">
    <property type="nucleotide sequence ID" value="NZ_FNJM01000002.1"/>
</dbReference>
<dbReference type="EMBL" id="FNJM01000002">
    <property type="protein sequence ID" value="SDP14241.1"/>
    <property type="molecule type" value="Genomic_DNA"/>
</dbReference>
<reference evidence="3 4" key="1">
    <citation type="submission" date="2016-10" db="EMBL/GenBank/DDBJ databases">
        <authorList>
            <person name="de Groot N.N."/>
        </authorList>
    </citation>
    <scope>NUCLEOTIDE SEQUENCE [LARGE SCALE GENOMIC DNA]</scope>
    <source>
        <strain evidence="3 4">DSM 12272</strain>
    </source>
</reference>
<evidence type="ECO:0000313" key="4">
    <source>
        <dbReference type="Proteomes" id="UP000198597"/>
    </source>
</evidence>
<protein>
    <submittedName>
        <fullName evidence="3">Predicted amidohydrolase</fullName>
    </submittedName>
</protein>
<organism evidence="3 4">
    <name type="scientific">Clostridium gasigenes</name>
    <dbReference type="NCBI Taxonomy" id="94869"/>
    <lineage>
        <taxon>Bacteria</taxon>
        <taxon>Bacillati</taxon>
        <taxon>Bacillota</taxon>
        <taxon>Clostridia</taxon>
        <taxon>Eubacteriales</taxon>
        <taxon>Clostridiaceae</taxon>
        <taxon>Clostridium</taxon>
    </lineage>
</organism>
<evidence type="ECO:0000259" key="2">
    <source>
        <dbReference type="PROSITE" id="PS50263"/>
    </source>
</evidence>
<keyword evidence="1 3" id="KW-0378">Hydrolase</keyword>
<dbReference type="InterPro" id="IPR036526">
    <property type="entry name" value="C-N_Hydrolase_sf"/>
</dbReference>
<dbReference type="SUPFAM" id="SSF56317">
    <property type="entry name" value="Carbon-nitrogen hydrolase"/>
    <property type="match status" value="1"/>
</dbReference>
<dbReference type="STRING" id="94869.SAMN04488529_102276"/>
<evidence type="ECO:0000256" key="1">
    <source>
        <dbReference type="ARBA" id="ARBA00022801"/>
    </source>
</evidence>